<sequence length="303" mass="32935">MKLSFATLDVFTSARYSGNPVAIVTVPSQHRASLTQAQKQAIATEFNISETVFIHEQDHGADVIPIDIFTAIAEVPFAGHPIIGTTFFLLNYLQDKHVKSLITKAGPIPILLSDNDKVIAKVPQDIHIHAPRLITTISPDIQETSYPVVSIVKGMTFILASLPDLGSLEKYGTHNLKPGYPYDPATGGLMDAGPWCVGFTGTYWYVELPQDGAGRRVFRTRMHGSREDPATGSAASALTGWLALQEKKALGKGPFEFVITQGVEMGRRSVIGACVTRNEDGDRIEEIQLNGTAVKVMEGFVEI</sequence>
<feature type="active site" evidence="1">
    <location>
        <position position="50"/>
    </location>
</feature>
<dbReference type="GO" id="GO:0005737">
    <property type="term" value="C:cytoplasm"/>
    <property type="evidence" value="ECO:0007669"/>
    <property type="project" value="TreeGrafter"/>
</dbReference>
<dbReference type="NCBIfam" id="TIGR00654">
    <property type="entry name" value="PhzF_family"/>
    <property type="match status" value="1"/>
</dbReference>
<keyword evidence="3" id="KW-1185">Reference proteome</keyword>
<dbReference type="PANTHER" id="PTHR13774">
    <property type="entry name" value="PHENAZINE BIOSYNTHESIS PROTEIN"/>
    <property type="match status" value="1"/>
</dbReference>
<dbReference type="Gene3D" id="3.10.310.10">
    <property type="entry name" value="Diaminopimelate Epimerase, Chain A, domain 1"/>
    <property type="match status" value="2"/>
</dbReference>
<dbReference type="InterPro" id="IPR003719">
    <property type="entry name" value="Phenazine_PhzF-like"/>
</dbReference>
<gene>
    <name evidence="2" type="ORF">AOQ84DRAFT_396440</name>
</gene>
<proteinExistence type="predicted"/>
<organism evidence="2 3">
    <name type="scientific">Glonium stellatum</name>
    <dbReference type="NCBI Taxonomy" id="574774"/>
    <lineage>
        <taxon>Eukaryota</taxon>
        <taxon>Fungi</taxon>
        <taxon>Dikarya</taxon>
        <taxon>Ascomycota</taxon>
        <taxon>Pezizomycotina</taxon>
        <taxon>Dothideomycetes</taxon>
        <taxon>Pleosporomycetidae</taxon>
        <taxon>Gloniales</taxon>
        <taxon>Gloniaceae</taxon>
        <taxon>Glonium</taxon>
    </lineage>
</organism>
<evidence type="ECO:0000256" key="1">
    <source>
        <dbReference type="PIRSR" id="PIRSR016184-1"/>
    </source>
</evidence>
<dbReference type="GO" id="GO:0016853">
    <property type="term" value="F:isomerase activity"/>
    <property type="evidence" value="ECO:0007669"/>
    <property type="project" value="TreeGrafter"/>
</dbReference>
<name>A0A8E2JVX6_9PEZI</name>
<reference evidence="2 3" key="1">
    <citation type="journal article" date="2016" name="Nat. Commun.">
        <title>Ectomycorrhizal ecology is imprinted in the genome of the dominant symbiotic fungus Cenococcum geophilum.</title>
        <authorList>
            <consortium name="DOE Joint Genome Institute"/>
            <person name="Peter M."/>
            <person name="Kohler A."/>
            <person name="Ohm R.A."/>
            <person name="Kuo A."/>
            <person name="Krutzmann J."/>
            <person name="Morin E."/>
            <person name="Arend M."/>
            <person name="Barry K.W."/>
            <person name="Binder M."/>
            <person name="Choi C."/>
            <person name="Clum A."/>
            <person name="Copeland A."/>
            <person name="Grisel N."/>
            <person name="Haridas S."/>
            <person name="Kipfer T."/>
            <person name="LaButti K."/>
            <person name="Lindquist E."/>
            <person name="Lipzen A."/>
            <person name="Maire R."/>
            <person name="Meier B."/>
            <person name="Mihaltcheva S."/>
            <person name="Molinier V."/>
            <person name="Murat C."/>
            <person name="Poggeler S."/>
            <person name="Quandt C.A."/>
            <person name="Sperisen C."/>
            <person name="Tritt A."/>
            <person name="Tisserant E."/>
            <person name="Crous P.W."/>
            <person name="Henrissat B."/>
            <person name="Nehls U."/>
            <person name="Egli S."/>
            <person name="Spatafora J.W."/>
            <person name="Grigoriev I.V."/>
            <person name="Martin F.M."/>
        </authorList>
    </citation>
    <scope>NUCLEOTIDE SEQUENCE [LARGE SCALE GENOMIC DNA]</scope>
    <source>
        <strain evidence="2 3">CBS 207.34</strain>
    </source>
</reference>
<evidence type="ECO:0000313" key="3">
    <source>
        <dbReference type="Proteomes" id="UP000250140"/>
    </source>
</evidence>
<dbReference type="AlphaFoldDB" id="A0A8E2JVX6"/>
<dbReference type="SUPFAM" id="SSF54506">
    <property type="entry name" value="Diaminopimelate epimerase-like"/>
    <property type="match status" value="1"/>
</dbReference>
<dbReference type="EMBL" id="KV749112">
    <property type="protein sequence ID" value="OCL11132.1"/>
    <property type="molecule type" value="Genomic_DNA"/>
</dbReference>
<protein>
    <submittedName>
        <fullName evidence="2">Phenazine biosynthesis-like protein</fullName>
    </submittedName>
</protein>
<evidence type="ECO:0000313" key="2">
    <source>
        <dbReference type="EMBL" id="OCL11132.1"/>
    </source>
</evidence>
<dbReference type="PANTHER" id="PTHR13774:SF32">
    <property type="entry name" value="ANTISENSE-ENHANCING SEQUENCE 1"/>
    <property type="match status" value="1"/>
</dbReference>
<dbReference type="Pfam" id="PF02567">
    <property type="entry name" value="PhzC-PhzF"/>
    <property type="match status" value="1"/>
</dbReference>
<dbReference type="PIRSF" id="PIRSF016184">
    <property type="entry name" value="PhzC_PhzF"/>
    <property type="match status" value="1"/>
</dbReference>
<accession>A0A8E2JVX6</accession>
<dbReference type="OrthoDB" id="75169at2759"/>
<dbReference type="Proteomes" id="UP000250140">
    <property type="component" value="Unassembled WGS sequence"/>
</dbReference>